<dbReference type="Pfam" id="PF23359">
    <property type="entry name" value="Lsr2_DNA-bd"/>
    <property type="match status" value="1"/>
</dbReference>
<feature type="compositionally biased region" description="Basic and acidic residues" evidence="2">
    <location>
        <begin position="78"/>
        <end position="95"/>
    </location>
</feature>
<evidence type="ECO:0000256" key="2">
    <source>
        <dbReference type="SAM" id="MobiDB-lite"/>
    </source>
</evidence>
<feature type="compositionally biased region" description="Basic residues" evidence="2">
    <location>
        <begin position="53"/>
        <end position="68"/>
    </location>
</feature>
<feature type="domain" description="Lsr2 dimerization" evidence="3">
    <location>
        <begin position="1"/>
        <end position="57"/>
    </location>
</feature>
<dbReference type="AlphaFoldDB" id="A0A0X8JH54"/>
<dbReference type="GO" id="GO:0003677">
    <property type="term" value="F:DNA binding"/>
    <property type="evidence" value="ECO:0007669"/>
    <property type="project" value="UniProtKB-KW"/>
</dbReference>
<evidence type="ECO:0000259" key="4">
    <source>
        <dbReference type="Pfam" id="PF23359"/>
    </source>
</evidence>
<dbReference type="InterPro" id="IPR036625">
    <property type="entry name" value="E3-bd_dom_sf"/>
</dbReference>
<reference evidence="6" key="1">
    <citation type="submission" date="2016-02" db="EMBL/GenBank/DDBJ databases">
        <authorList>
            <person name="Holder M.E."/>
            <person name="Ajami N.J."/>
            <person name="Petrosino J.F."/>
        </authorList>
    </citation>
    <scope>NUCLEOTIDE SEQUENCE [LARGE SCALE GENOMIC DNA]</scope>
    <source>
        <strain evidence="6">CCUG 36733</strain>
    </source>
</reference>
<name>A0A0X8JH54_ACTRD</name>
<gene>
    <name evidence="5" type="ORF">AXF14_05700</name>
</gene>
<dbReference type="InterPro" id="IPR055370">
    <property type="entry name" value="Lsr2_DNA-bd"/>
</dbReference>
<feature type="region of interest" description="Disordered" evidence="2">
    <location>
        <begin position="51"/>
        <end position="95"/>
    </location>
</feature>
<keyword evidence="1" id="KW-0238">DNA-binding</keyword>
<evidence type="ECO:0000313" key="5">
    <source>
        <dbReference type="EMBL" id="AMD88452.1"/>
    </source>
</evidence>
<dbReference type="Proteomes" id="UP000065220">
    <property type="component" value="Chromosome"/>
</dbReference>
<organism evidence="5 6">
    <name type="scientific">Actinomyces radicidentis</name>
    <dbReference type="NCBI Taxonomy" id="111015"/>
    <lineage>
        <taxon>Bacteria</taxon>
        <taxon>Bacillati</taxon>
        <taxon>Actinomycetota</taxon>
        <taxon>Actinomycetes</taxon>
        <taxon>Actinomycetales</taxon>
        <taxon>Actinomycetaceae</taxon>
        <taxon>Actinomyces</taxon>
    </lineage>
</organism>
<evidence type="ECO:0008006" key="7">
    <source>
        <dbReference type="Google" id="ProtNLM"/>
    </source>
</evidence>
<proteinExistence type="predicted"/>
<dbReference type="Pfam" id="PF11774">
    <property type="entry name" value="Lsr2"/>
    <property type="match status" value="1"/>
</dbReference>
<protein>
    <recommendedName>
        <fullName evidence="7">Nucleoid-associated protein Lsr2</fullName>
    </recommendedName>
</protein>
<keyword evidence="6" id="KW-1185">Reference proteome</keyword>
<accession>A0A0X8JH54</accession>
<dbReference type="RefSeq" id="WP_067944080.1">
    <property type="nucleotide sequence ID" value="NZ_CAUHMM010000009.1"/>
</dbReference>
<dbReference type="OrthoDB" id="4113332at2"/>
<dbReference type="InterPro" id="IPR024412">
    <property type="entry name" value="Lsr2_dim_dom"/>
</dbReference>
<dbReference type="GO" id="GO:0016746">
    <property type="term" value="F:acyltransferase activity"/>
    <property type="evidence" value="ECO:0007669"/>
    <property type="project" value="InterPro"/>
</dbReference>
<dbReference type="Gene3D" id="4.10.320.10">
    <property type="entry name" value="E3-binding domain"/>
    <property type="match status" value="1"/>
</dbReference>
<dbReference type="STRING" id="111015.AXF14_05700"/>
<evidence type="ECO:0000256" key="1">
    <source>
        <dbReference type="ARBA" id="ARBA00023125"/>
    </source>
</evidence>
<dbReference type="EMBL" id="CP014228">
    <property type="protein sequence ID" value="AMD88452.1"/>
    <property type="molecule type" value="Genomic_DNA"/>
</dbReference>
<evidence type="ECO:0000259" key="3">
    <source>
        <dbReference type="Pfam" id="PF11774"/>
    </source>
</evidence>
<dbReference type="Gene3D" id="3.30.60.230">
    <property type="entry name" value="Lsr2, dimerization domain"/>
    <property type="match status" value="1"/>
</dbReference>
<evidence type="ECO:0000313" key="6">
    <source>
        <dbReference type="Proteomes" id="UP000065220"/>
    </source>
</evidence>
<dbReference type="InterPro" id="IPR042261">
    <property type="entry name" value="Lsr2-like_dimerization"/>
</dbReference>
<feature type="domain" description="Lsr2 DNA-binding" evidence="4">
    <location>
        <begin position="74"/>
        <end position="108"/>
    </location>
</feature>
<sequence>MAQKTQVILVDDVDGSEATQTITFALDGVSYEIDLNDEHAAALRESFEEWTSKARRTAGRRSSGRRRAAGTPASGETQRIREWAREKGLEVSDRGRISAEVREAYEAAH</sequence>
<dbReference type="KEGG" id="ard:AXF14_05700"/>